<proteinExistence type="predicted"/>
<dbReference type="InterPro" id="IPR036691">
    <property type="entry name" value="Endo/exonu/phosph_ase_sf"/>
</dbReference>
<dbReference type="OrthoDB" id="73834at2759"/>
<dbReference type="InterPro" id="IPR043502">
    <property type="entry name" value="DNA/RNA_pol_sf"/>
</dbReference>
<dbReference type="PANTHER" id="PTHR19446">
    <property type="entry name" value="REVERSE TRANSCRIPTASES"/>
    <property type="match status" value="1"/>
</dbReference>
<accession>W4FK61</accession>
<dbReference type="EMBL" id="KI913201">
    <property type="protein sequence ID" value="ETV67219.1"/>
    <property type="molecule type" value="Genomic_DNA"/>
</dbReference>
<dbReference type="PROSITE" id="PS50878">
    <property type="entry name" value="RT_POL"/>
    <property type="match status" value="1"/>
</dbReference>
<dbReference type="RefSeq" id="XP_009843384.1">
    <property type="nucleotide sequence ID" value="XM_009845082.1"/>
</dbReference>
<name>W4FK61_APHAT</name>
<dbReference type="VEuPathDB" id="FungiDB:H257_16593"/>
<evidence type="ECO:0000259" key="1">
    <source>
        <dbReference type="PROSITE" id="PS50878"/>
    </source>
</evidence>
<dbReference type="CDD" id="cd01650">
    <property type="entry name" value="RT_nLTR_like"/>
    <property type="match status" value="1"/>
</dbReference>
<dbReference type="Gene3D" id="3.60.10.10">
    <property type="entry name" value="Endonuclease/exonuclease/phosphatase"/>
    <property type="match status" value="1"/>
</dbReference>
<organism evidence="2">
    <name type="scientific">Aphanomyces astaci</name>
    <name type="common">Crayfish plague agent</name>
    <dbReference type="NCBI Taxonomy" id="112090"/>
    <lineage>
        <taxon>Eukaryota</taxon>
        <taxon>Sar</taxon>
        <taxon>Stramenopiles</taxon>
        <taxon>Oomycota</taxon>
        <taxon>Saprolegniomycetes</taxon>
        <taxon>Saprolegniales</taxon>
        <taxon>Verrucalvaceae</taxon>
        <taxon>Aphanomyces</taxon>
    </lineage>
</organism>
<dbReference type="SUPFAM" id="SSF56672">
    <property type="entry name" value="DNA/RNA polymerases"/>
    <property type="match status" value="1"/>
</dbReference>
<gene>
    <name evidence="2" type="ORF">H257_16593</name>
</gene>
<dbReference type="Pfam" id="PF00078">
    <property type="entry name" value="RVT_1"/>
    <property type="match status" value="1"/>
</dbReference>
<reference evidence="2" key="1">
    <citation type="submission" date="2013-12" db="EMBL/GenBank/DDBJ databases">
        <title>The Genome Sequence of Aphanomyces astaci APO3.</title>
        <authorList>
            <consortium name="The Broad Institute Genomics Platform"/>
            <person name="Russ C."/>
            <person name="Tyler B."/>
            <person name="van West P."/>
            <person name="Dieguez-Uribeondo J."/>
            <person name="Young S.K."/>
            <person name="Zeng Q."/>
            <person name="Gargeya S."/>
            <person name="Fitzgerald M."/>
            <person name="Abouelleil A."/>
            <person name="Alvarado L."/>
            <person name="Chapman S.B."/>
            <person name="Gainer-Dewar J."/>
            <person name="Goldberg J."/>
            <person name="Griggs A."/>
            <person name="Gujja S."/>
            <person name="Hansen M."/>
            <person name="Howarth C."/>
            <person name="Imamovic A."/>
            <person name="Ireland A."/>
            <person name="Larimer J."/>
            <person name="McCowan C."/>
            <person name="Murphy C."/>
            <person name="Pearson M."/>
            <person name="Poon T.W."/>
            <person name="Priest M."/>
            <person name="Roberts A."/>
            <person name="Saif S."/>
            <person name="Shea T."/>
            <person name="Sykes S."/>
            <person name="Wortman J."/>
            <person name="Nusbaum C."/>
            <person name="Birren B."/>
        </authorList>
    </citation>
    <scope>NUCLEOTIDE SEQUENCE [LARGE SCALE GENOMIC DNA]</scope>
    <source>
        <strain evidence="2">APO3</strain>
    </source>
</reference>
<feature type="domain" description="Reverse transcriptase" evidence="1">
    <location>
        <begin position="474"/>
        <end position="737"/>
    </location>
</feature>
<evidence type="ECO:0000313" key="2">
    <source>
        <dbReference type="EMBL" id="ETV67219.1"/>
    </source>
</evidence>
<dbReference type="InterPro" id="IPR000477">
    <property type="entry name" value="RT_dom"/>
</dbReference>
<protein>
    <recommendedName>
        <fullName evidence="1">Reverse transcriptase domain-containing protein</fullName>
    </recommendedName>
</protein>
<dbReference type="GeneID" id="20818589"/>
<sequence>MSKLSSTHDVTFVQETRFRAPSLQDKVSYHWQRLTNHDGVVFFEAPLYPLEPTSPATGGLATLLHPHSPLKNAVDIPHDNPILRGRYLQVRCVLGPATIVLHNVYAPISWSERARFFDELPRDFPPHFLHIVGGDFNCTLNKDLDSLNPSAATMAGTDALLTWMRDLSIVDLFRQQNPLRKTFTSPKLINRLDYIFCSSSLARLAHWKAAHLPHIPHADHVACRIIAQRQTTRHGSGSWKAPPWLLRLPRAATIIHGCLDRFLAKSNGFHNVGKAYDILVTDIRQQLKLFHDEQLDKQRLPLKKLALEIAALLQVPNMRQDPVLVDRVRDLQQQIRHLHDQQKKFLQEQAFQLHLYKAERSSRFHFSSPIPTPLRKTVFKELEDANGNLVSDQTGVSNTLVDYYSDLFAAPELRASDDDLSAFLGPLTRDTQLSVQAQQELAAPLLANEFYHAIRHSSSNSAPGPNALPFEVQLHASPHLTSMQLVSTLILLHKKGPKSQAKNYRPISLLNVDVKILTSILAHRLQRHVRNIIHHDQQGFIRQSNIQTNIQRLDDMLHYVKQHSPSSMVALLDFEKAFDRVDHSYLLREHYGFPKAFVDIVRVLYSGRRTRILVNGHLSKSVRIHRGVLQGDPLSPLLFVIALEPMCQLLRQHPKYGIRTGDRVHTGSFFADDSQLYAVNEKSLHRQLALVQGFCDKSGFRLNVDKTQVLTYCQASPCLAPLLVATDSPTKALGILVAPHLTPKARFSYVFDKFIARLSLWCYKARTLAGKVAILHSICLPVMWYQLSFVPADKACAKLIDNAMLQFLHGEDINPSNNTHGLRLIKKDLVFMSKHTGGLGLHHALKLWQQHNRAVMIRCVKAFAVPSSKSAIPSWITPGYALLEKAFHPWGSPRDLLLAQGTSPFMKQFMKHPGITPMWTSLLSEWFTSRWTMFGFPSNAPSWTVPLWHNAFLPGLENLYDHCSASSQPQARTLASLGLTQVSHFLTPCHRLWPASTVYALIHQACIRSNLEPPTKHWITILMTKLSNLFEVVPEANPPPFRLPVRRPPLLEVSWILRPDLVPIELAAASSTAAKIRAPPVADSSLIPTKHLGLPADFYADPKRLKQLAVFSRPEHILPRYGEFVYKTLLRANAMQYLFQYRSPQPTCIFCGSNETYQHFLFACRYGLSVWHHFKRIQRALQCPFPRNAFELFFELPKPQDGYYVRGLLKIWPIVRACVYYQIWLQRADRTFRPDLTPKTPVDTAIHAANLIKMHLRLLLRDLPLKKGYSKVFNVLRALSADPWLKLHVIPDSVHA</sequence>
<dbReference type="STRING" id="112090.W4FK61"/>
<dbReference type="SUPFAM" id="SSF56219">
    <property type="entry name" value="DNase I-like"/>
    <property type="match status" value="1"/>
</dbReference>